<dbReference type="Proteomes" id="UP000694892">
    <property type="component" value="Chromosome 5L"/>
</dbReference>
<dbReference type="InterPro" id="IPR029055">
    <property type="entry name" value="Ntn_hydrolases_N"/>
</dbReference>
<dbReference type="PRINTS" id="PR01210">
    <property type="entry name" value="GGTRANSPTASE"/>
</dbReference>
<evidence type="ECO:0000256" key="2">
    <source>
        <dbReference type="PIRSR" id="PIRSR600101-1"/>
    </source>
</evidence>
<accession>A0A974CW25</accession>
<dbReference type="OMA" id="EGNMVSY"/>
<dbReference type="InterPro" id="IPR000101">
    <property type="entry name" value="GGT_peptidase"/>
</dbReference>
<evidence type="ECO:0000256" key="3">
    <source>
        <dbReference type="PIRSR" id="PIRSR600101-2"/>
    </source>
</evidence>
<dbReference type="Pfam" id="PF01019">
    <property type="entry name" value="G_glu_transpept"/>
    <property type="match status" value="1"/>
</dbReference>
<evidence type="ECO:0008006" key="6">
    <source>
        <dbReference type="Google" id="ProtNLM"/>
    </source>
</evidence>
<dbReference type="InterPro" id="IPR043137">
    <property type="entry name" value="GGT_ssub_C"/>
</dbReference>
<feature type="binding site" evidence="3">
    <location>
        <position position="473"/>
    </location>
    <ligand>
        <name>L-glutamate</name>
        <dbReference type="ChEBI" id="CHEBI:29985"/>
    </ligand>
</feature>
<evidence type="ECO:0000313" key="4">
    <source>
        <dbReference type="EMBL" id="OCT80948.1"/>
    </source>
</evidence>
<dbReference type="InterPro" id="IPR043138">
    <property type="entry name" value="GGT_lsub"/>
</dbReference>
<dbReference type="SUPFAM" id="SSF56235">
    <property type="entry name" value="N-terminal nucleophile aminohydrolases (Ntn hydrolases)"/>
    <property type="match status" value="1"/>
</dbReference>
<sequence length="601" mass="65721">MICCHILFNKKSPKSGQITITRADYPSCEIMTELDFISRRSPIVCTGGCVASSQPLATDIGLDILKNGGNAADAAVAVAAALNITEPCSTGIGGDCFCLFYSAETKQLHGLNGSGRSPMALSIDLLNEKGFNENNPVPDTHALNITVPGAAAAWADTVSLFGSKKLTLGEILKPAIELAENGFPVSEICSYAWDKRAHLLQSPNNQYGQDLLIGGQAPQHGQLFRNPSLANTFKALSETGKKEFYEGRIAEAIVQVVKKNGGVMELNDLASHATEKVQPICTTYKGIKVWELPPNGQGIIALMALNILESFQLKDMGHNSADYLHILTEVMKLSILDSWYCADPAHTPVPVEQLLSKSYAERRAKLIDLQRALDDNTHGNPYETGSDTVYFSVVDPQGNACSFINSNYQDFGTGLVPEACGFTLQNRGKNFSLSKGDPNCLAPGKRPFHTIIPAMATTADTQDLLCSFGVMGGFMQPQGHVQVLLNMAEFGMNPQQALDAPRFYVEYSKQDQKWQLYLEDGIFKMAADELKARGHDIHCPICSHDRKLFGRGQIISKGDWWRPNRIHSNDSKVWWAGSDPRADGCAMGYCMNKHKEKHNSI</sequence>
<dbReference type="GO" id="GO:0006751">
    <property type="term" value="P:glutathione catabolic process"/>
    <property type="evidence" value="ECO:0007669"/>
    <property type="project" value="InterPro"/>
</dbReference>
<dbReference type="PANTHER" id="PTHR43881">
    <property type="entry name" value="GAMMA-GLUTAMYLTRANSPEPTIDASE (AFU_ORTHOLOGUE AFUA_4G13580)"/>
    <property type="match status" value="1"/>
</dbReference>
<reference evidence="5" key="1">
    <citation type="journal article" date="2016" name="Nature">
        <title>Genome evolution in the allotetraploid frog Xenopus laevis.</title>
        <authorList>
            <person name="Session A.M."/>
            <person name="Uno Y."/>
            <person name="Kwon T."/>
            <person name="Chapman J.A."/>
            <person name="Toyoda A."/>
            <person name="Takahashi S."/>
            <person name="Fukui A."/>
            <person name="Hikosaka A."/>
            <person name="Suzuki A."/>
            <person name="Kondo M."/>
            <person name="van Heeringen S.J."/>
            <person name="Quigley I."/>
            <person name="Heinz S."/>
            <person name="Ogino H."/>
            <person name="Ochi H."/>
            <person name="Hellsten U."/>
            <person name="Lyons J.B."/>
            <person name="Simakov O."/>
            <person name="Putnam N."/>
            <person name="Stites J."/>
            <person name="Kuroki Y."/>
            <person name="Tanaka T."/>
            <person name="Michiue T."/>
            <person name="Watanabe M."/>
            <person name="Bogdanovic O."/>
            <person name="Lister R."/>
            <person name="Georgiou G."/>
            <person name="Paranjpe S.S."/>
            <person name="van Kruijsbergen I."/>
            <person name="Shu S."/>
            <person name="Carlson J."/>
            <person name="Kinoshita T."/>
            <person name="Ohta Y."/>
            <person name="Mawaribuchi S."/>
            <person name="Jenkins J."/>
            <person name="Grimwood J."/>
            <person name="Schmutz J."/>
            <person name="Mitros T."/>
            <person name="Mozaffari S.V."/>
            <person name="Suzuki Y."/>
            <person name="Haramoto Y."/>
            <person name="Yamamoto T.S."/>
            <person name="Takagi C."/>
            <person name="Heald R."/>
            <person name="Miller K."/>
            <person name="Haudenschild C."/>
            <person name="Kitzman J."/>
            <person name="Nakayama T."/>
            <person name="Izutsu Y."/>
            <person name="Robert J."/>
            <person name="Fortriede J."/>
            <person name="Burns K."/>
            <person name="Lotay V."/>
            <person name="Karimi K."/>
            <person name="Yasuoka Y."/>
            <person name="Dichmann D.S."/>
            <person name="Flajnik M.F."/>
            <person name="Houston D.W."/>
            <person name="Shendure J."/>
            <person name="DuPasquier L."/>
            <person name="Vize P.D."/>
            <person name="Zorn A.M."/>
            <person name="Ito M."/>
            <person name="Marcotte E.M."/>
            <person name="Wallingford J.B."/>
            <person name="Ito Y."/>
            <person name="Asashima M."/>
            <person name="Ueno N."/>
            <person name="Matsuda Y."/>
            <person name="Veenstra G.J."/>
            <person name="Fujiyama A."/>
            <person name="Harland R.M."/>
            <person name="Taira M."/>
            <person name="Rokhsar D.S."/>
        </authorList>
    </citation>
    <scope>NUCLEOTIDE SEQUENCE [LARGE SCALE GENOMIC DNA]</scope>
    <source>
        <strain evidence="5">J</strain>
    </source>
</reference>
<comment type="similarity">
    <text evidence="1">Belongs to the gamma-glutamyltransferase family.</text>
</comment>
<protein>
    <recommendedName>
        <fullName evidence="6">Gamma-glutamyltransferase</fullName>
    </recommendedName>
</protein>
<dbReference type="EMBL" id="CM004474">
    <property type="protein sequence ID" value="OCT80948.1"/>
    <property type="molecule type" value="Genomic_DNA"/>
</dbReference>
<dbReference type="NCBIfam" id="TIGR00066">
    <property type="entry name" value="g_glut_trans"/>
    <property type="match status" value="1"/>
</dbReference>
<dbReference type="Gene3D" id="1.10.246.130">
    <property type="match status" value="1"/>
</dbReference>
<dbReference type="InterPro" id="IPR052896">
    <property type="entry name" value="GGT-like_enzyme"/>
</dbReference>
<dbReference type="Gene3D" id="3.60.20.40">
    <property type="match status" value="1"/>
</dbReference>
<organism evidence="4 5">
    <name type="scientific">Xenopus laevis</name>
    <name type="common">African clawed frog</name>
    <dbReference type="NCBI Taxonomy" id="8355"/>
    <lineage>
        <taxon>Eukaryota</taxon>
        <taxon>Metazoa</taxon>
        <taxon>Chordata</taxon>
        <taxon>Craniata</taxon>
        <taxon>Vertebrata</taxon>
        <taxon>Euteleostomi</taxon>
        <taxon>Amphibia</taxon>
        <taxon>Batrachia</taxon>
        <taxon>Anura</taxon>
        <taxon>Pipoidea</taxon>
        <taxon>Pipidae</taxon>
        <taxon>Xenopodinae</taxon>
        <taxon>Xenopus</taxon>
        <taxon>Xenopus</taxon>
    </lineage>
</organism>
<feature type="active site" description="Nucleophile" evidence="2">
    <location>
        <position position="388"/>
    </location>
</feature>
<dbReference type="AlphaFoldDB" id="A0A974CW25"/>
<gene>
    <name evidence="4" type="ORF">XELAEV_18027760mg</name>
</gene>
<evidence type="ECO:0000313" key="5">
    <source>
        <dbReference type="Proteomes" id="UP000694892"/>
    </source>
</evidence>
<proteinExistence type="inferred from homology"/>
<name>A0A974CW25_XENLA</name>
<dbReference type="GO" id="GO:0036374">
    <property type="term" value="F:glutathione hydrolase activity"/>
    <property type="evidence" value="ECO:0007669"/>
    <property type="project" value="InterPro"/>
</dbReference>
<evidence type="ECO:0000256" key="1">
    <source>
        <dbReference type="ARBA" id="ARBA00009381"/>
    </source>
</evidence>
<dbReference type="PANTHER" id="PTHR43881:SF1">
    <property type="entry name" value="GAMMA-GLUTAMYLTRANSPEPTIDASE (AFU_ORTHOLOGUE AFUA_4G13580)"/>
    <property type="match status" value="1"/>
</dbReference>